<gene>
    <name evidence="1" type="ordered locus">Acear_2172</name>
</gene>
<dbReference type="OrthoDB" id="581815at2"/>
<name>D9QTT7_ACEAZ</name>
<protein>
    <submittedName>
        <fullName evidence="1">Uncharacterized protein</fullName>
    </submittedName>
</protein>
<evidence type="ECO:0000313" key="1">
    <source>
        <dbReference type="EMBL" id="ADL13658.1"/>
    </source>
</evidence>
<reference evidence="1 2" key="1">
    <citation type="journal article" date="2010" name="Stand. Genomic Sci.">
        <title>Complete genome sequence of Acetohalobium arabaticum type strain (Z-7288).</title>
        <authorList>
            <person name="Sikorski J."/>
            <person name="Lapidus A."/>
            <person name="Chertkov O."/>
            <person name="Lucas S."/>
            <person name="Copeland A."/>
            <person name="Glavina Del Rio T."/>
            <person name="Nolan M."/>
            <person name="Tice H."/>
            <person name="Cheng J.F."/>
            <person name="Han C."/>
            <person name="Brambilla E."/>
            <person name="Pitluck S."/>
            <person name="Liolios K."/>
            <person name="Ivanova N."/>
            <person name="Mavromatis K."/>
            <person name="Mikhailova N."/>
            <person name="Pati A."/>
            <person name="Bruce D."/>
            <person name="Detter C."/>
            <person name="Tapia R."/>
            <person name="Goodwin L."/>
            <person name="Chen A."/>
            <person name="Palaniappan K."/>
            <person name="Land M."/>
            <person name="Hauser L."/>
            <person name="Chang Y.J."/>
            <person name="Jeffries C.D."/>
            <person name="Rohde M."/>
            <person name="Goker M."/>
            <person name="Spring S."/>
            <person name="Woyke T."/>
            <person name="Bristow J."/>
            <person name="Eisen J.A."/>
            <person name="Markowitz V."/>
            <person name="Hugenholtz P."/>
            <person name="Kyrpides N.C."/>
            <person name="Klenk H.P."/>
        </authorList>
    </citation>
    <scope>NUCLEOTIDE SEQUENCE [LARGE SCALE GENOMIC DNA]</scope>
    <source>
        <strain evidence="2">ATCC 49924 / DSM 5501 / Z-7288</strain>
    </source>
</reference>
<evidence type="ECO:0000313" key="2">
    <source>
        <dbReference type="Proteomes" id="UP000001661"/>
    </source>
</evidence>
<dbReference type="Proteomes" id="UP000001661">
    <property type="component" value="Chromosome"/>
</dbReference>
<dbReference type="RefSeq" id="WP_013279099.1">
    <property type="nucleotide sequence ID" value="NC_014378.1"/>
</dbReference>
<dbReference type="STRING" id="574087.Acear_2172"/>
<dbReference type="KEGG" id="aar:Acear_2172"/>
<keyword evidence="2" id="KW-1185">Reference proteome</keyword>
<dbReference type="EMBL" id="CP002105">
    <property type="protein sequence ID" value="ADL13658.1"/>
    <property type="molecule type" value="Genomic_DNA"/>
</dbReference>
<accession>D9QTT7</accession>
<sequence length="329" mass="36551">MKKALSIGLIILLVVPVVSLNLQAEDLQPSFSLSKLQQVEKKLYGRNKEGEESLLQRIKDLEKQLYGRKMSGSLIERGERIFNLVLSNQPHRPSLCFTIGALEWTLQQRVEQGPIKERLINLEKLLLGEKQSGSISSRMGNLINYSLPEGKIKVKEIEIPAQSLVKIEFLEKVSSDNISESREIKYRVVEDLLVDGRLVLPAGSVGTATVESVEKAKNFGQDGKIKLSFNEINLLDNTELRLILDEKAAEKNKSMKLALGASILGTAVLGPVGLVTGYFVKGEEEVIKPGQPFFVETKVPTVAFGLPIRPGMKENMDDKLKEKNKSGRE</sequence>
<dbReference type="AlphaFoldDB" id="D9QTT7"/>
<proteinExistence type="predicted"/>
<dbReference type="HOGENOM" id="CLU_050341_2_0_9"/>
<dbReference type="eggNOG" id="ENOG5030K2H">
    <property type="taxonomic scope" value="Bacteria"/>
</dbReference>
<organism evidence="1 2">
    <name type="scientific">Acetohalobium arabaticum (strain ATCC 49924 / DSM 5501 / Z-7288)</name>
    <dbReference type="NCBI Taxonomy" id="574087"/>
    <lineage>
        <taxon>Bacteria</taxon>
        <taxon>Bacillati</taxon>
        <taxon>Bacillota</taxon>
        <taxon>Clostridia</taxon>
        <taxon>Halanaerobiales</taxon>
        <taxon>Halobacteroidaceae</taxon>
        <taxon>Acetohalobium</taxon>
    </lineage>
</organism>